<evidence type="ECO:0000313" key="3">
    <source>
        <dbReference type="EMBL" id="GGM28626.1"/>
    </source>
</evidence>
<sequence length="283" mass="29264">MTYPPRPPDDEPRSQPFQPMSYDLAPEFGTPPPPPADAPAYGPPPGYQQPPPPAPAYPPAAYQAPAPVGPPPVVPPGYGPGPAYPAPPPMVPSAPPKKASALKVTLSIVGGVFLVCAIAACVFLYPVFSEAGATVSAPATLPGGLQKQDSDTMQQLADSLESDLRNDLDTVDQVAAGIYADGNEQKPVILVAATSTILSPASELDKAFKGFSSGSDTIGSPTEYDAGKWGGKLRCAEGTSSEINMTVCAWADHGSLGVGVFVNRGAPESAALFRDIRDVVQNR</sequence>
<gene>
    <name evidence="3" type="ORF">GCM10007977_032380</name>
</gene>
<keyword evidence="4" id="KW-1185">Reference proteome</keyword>
<keyword evidence="2" id="KW-0812">Transmembrane</keyword>
<feature type="compositionally biased region" description="Pro residues" evidence="1">
    <location>
        <begin position="29"/>
        <end position="58"/>
    </location>
</feature>
<keyword evidence="2" id="KW-1133">Transmembrane helix</keyword>
<keyword evidence="2" id="KW-0472">Membrane</keyword>
<protein>
    <submittedName>
        <fullName evidence="3">Uncharacterized protein</fullName>
    </submittedName>
</protein>
<evidence type="ECO:0000256" key="1">
    <source>
        <dbReference type="SAM" id="MobiDB-lite"/>
    </source>
</evidence>
<feature type="region of interest" description="Disordered" evidence="1">
    <location>
        <begin position="1"/>
        <end position="63"/>
    </location>
</feature>
<proteinExistence type="predicted"/>
<dbReference type="Proteomes" id="UP000642070">
    <property type="component" value="Unassembled WGS sequence"/>
</dbReference>
<name>A0A917TM90_9ACTN</name>
<comment type="caution">
    <text evidence="3">The sequence shown here is derived from an EMBL/GenBank/DDBJ whole genome shotgun (WGS) entry which is preliminary data.</text>
</comment>
<feature type="transmembrane region" description="Helical" evidence="2">
    <location>
        <begin position="104"/>
        <end position="128"/>
    </location>
</feature>
<accession>A0A917TM90</accession>
<evidence type="ECO:0000256" key="2">
    <source>
        <dbReference type="SAM" id="Phobius"/>
    </source>
</evidence>
<reference evidence="3" key="2">
    <citation type="submission" date="2020-09" db="EMBL/GenBank/DDBJ databases">
        <authorList>
            <person name="Sun Q."/>
            <person name="Ohkuma M."/>
        </authorList>
    </citation>
    <scope>NUCLEOTIDE SEQUENCE</scope>
    <source>
        <strain evidence="3">JCM 19831</strain>
    </source>
</reference>
<reference evidence="3" key="1">
    <citation type="journal article" date="2014" name="Int. J. Syst. Evol. Microbiol.">
        <title>Complete genome sequence of Corynebacterium casei LMG S-19264T (=DSM 44701T), isolated from a smear-ripened cheese.</title>
        <authorList>
            <consortium name="US DOE Joint Genome Institute (JGI-PGF)"/>
            <person name="Walter F."/>
            <person name="Albersmeier A."/>
            <person name="Kalinowski J."/>
            <person name="Ruckert C."/>
        </authorList>
    </citation>
    <scope>NUCLEOTIDE SEQUENCE</scope>
    <source>
        <strain evidence="3">JCM 19831</strain>
    </source>
</reference>
<dbReference type="EMBL" id="BMPI01000013">
    <property type="protein sequence ID" value="GGM28626.1"/>
    <property type="molecule type" value="Genomic_DNA"/>
</dbReference>
<organism evidence="3 4">
    <name type="scientific">Dactylosporangium sucinum</name>
    <dbReference type="NCBI Taxonomy" id="1424081"/>
    <lineage>
        <taxon>Bacteria</taxon>
        <taxon>Bacillati</taxon>
        <taxon>Actinomycetota</taxon>
        <taxon>Actinomycetes</taxon>
        <taxon>Micromonosporales</taxon>
        <taxon>Micromonosporaceae</taxon>
        <taxon>Dactylosporangium</taxon>
    </lineage>
</organism>
<evidence type="ECO:0000313" key="4">
    <source>
        <dbReference type="Proteomes" id="UP000642070"/>
    </source>
</evidence>
<dbReference type="RefSeq" id="WP_190250640.1">
    <property type="nucleotide sequence ID" value="NZ_BMPI01000013.1"/>
</dbReference>
<dbReference type="AlphaFoldDB" id="A0A917TM90"/>